<dbReference type="AlphaFoldDB" id="A0A6A5T3R2"/>
<dbReference type="InterPro" id="IPR036770">
    <property type="entry name" value="Ankyrin_rpt-contain_sf"/>
</dbReference>
<name>A0A6A5T3R2_9PLEO</name>
<evidence type="ECO:0000256" key="2">
    <source>
        <dbReference type="ARBA" id="ARBA00023043"/>
    </source>
</evidence>
<gene>
    <name evidence="3" type="ORF">EJ02DRAFT_508860</name>
</gene>
<evidence type="ECO:0000313" key="3">
    <source>
        <dbReference type="EMBL" id="KAF1946339.1"/>
    </source>
</evidence>
<dbReference type="Pfam" id="PF12796">
    <property type="entry name" value="Ank_2"/>
    <property type="match status" value="1"/>
</dbReference>
<organism evidence="3 4">
    <name type="scientific">Clathrospora elynae</name>
    <dbReference type="NCBI Taxonomy" id="706981"/>
    <lineage>
        <taxon>Eukaryota</taxon>
        <taxon>Fungi</taxon>
        <taxon>Dikarya</taxon>
        <taxon>Ascomycota</taxon>
        <taxon>Pezizomycotina</taxon>
        <taxon>Dothideomycetes</taxon>
        <taxon>Pleosporomycetidae</taxon>
        <taxon>Pleosporales</taxon>
        <taxon>Diademaceae</taxon>
        <taxon>Clathrospora</taxon>
    </lineage>
</organism>
<dbReference type="PANTHER" id="PTHR24166:SF48">
    <property type="entry name" value="PROTEIN VAPYRIN"/>
    <property type="match status" value="1"/>
</dbReference>
<dbReference type="OrthoDB" id="1722345at2759"/>
<evidence type="ECO:0000313" key="4">
    <source>
        <dbReference type="Proteomes" id="UP000800038"/>
    </source>
</evidence>
<dbReference type="Proteomes" id="UP000800038">
    <property type="component" value="Unassembled WGS sequence"/>
</dbReference>
<dbReference type="Gene3D" id="1.25.40.20">
    <property type="entry name" value="Ankyrin repeat-containing domain"/>
    <property type="match status" value="1"/>
</dbReference>
<proteinExistence type="predicted"/>
<keyword evidence="2" id="KW-0040">ANK repeat</keyword>
<dbReference type="InterPro" id="IPR002110">
    <property type="entry name" value="Ankyrin_rpt"/>
</dbReference>
<protein>
    <submittedName>
        <fullName evidence="3">Uncharacterized protein</fullName>
    </submittedName>
</protein>
<accession>A0A6A5T3R2</accession>
<sequence length="231" mass="25743">MLYWDVLGCLGCNPVSNTWYFGDALAAAVSSGFMDVVQLLLNRWHLDSRNCLCRARCMNAVEAAVDHEHIVVMLLDAKYPAAKFSYDDAVIRVLKVAYLLSTAALATLVQKIEEASKSGDLVEGIKGFQITKIQYPDKNLRHHSSAFSAAAKNNYPDIILYLCENQFPHFVTLRQWYTLFAAAQEGKGDMAVYLLLRGDNATIISARGRTPLKAAESNRNMDIVRLLEVHA</sequence>
<keyword evidence="4" id="KW-1185">Reference proteome</keyword>
<dbReference type="SUPFAM" id="SSF48403">
    <property type="entry name" value="Ankyrin repeat"/>
    <property type="match status" value="1"/>
</dbReference>
<dbReference type="InterPro" id="IPR050889">
    <property type="entry name" value="Dendritic_Spine_Reg/Scaffold"/>
</dbReference>
<dbReference type="PANTHER" id="PTHR24166">
    <property type="entry name" value="ROLLING PEBBLES, ISOFORM B"/>
    <property type="match status" value="1"/>
</dbReference>
<reference evidence="3" key="1">
    <citation type="journal article" date="2020" name="Stud. Mycol.">
        <title>101 Dothideomycetes genomes: a test case for predicting lifestyles and emergence of pathogens.</title>
        <authorList>
            <person name="Haridas S."/>
            <person name="Albert R."/>
            <person name="Binder M."/>
            <person name="Bloem J."/>
            <person name="Labutti K."/>
            <person name="Salamov A."/>
            <person name="Andreopoulos B."/>
            <person name="Baker S."/>
            <person name="Barry K."/>
            <person name="Bills G."/>
            <person name="Bluhm B."/>
            <person name="Cannon C."/>
            <person name="Castanera R."/>
            <person name="Culley D."/>
            <person name="Daum C."/>
            <person name="Ezra D."/>
            <person name="Gonzalez J."/>
            <person name="Henrissat B."/>
            <person name="Kuo A."/>
            <person name="Liang C."/>
            <person name="Lipzen A."/>
            <person name="Lutzoni F."/>
            <person name="Magnuson J."/>
            <person name="Mondo S."/>
            <person name="Nolan M."/>
            <person name="Ohm R."/>
            <person name="Pangilinan J."/>
            <person name="Park H.-J."/>
            <person name="Ramirez L."/>
            <person name="Alfaro M."/>
            <person name="Sun H."/>
            <person name="Tritt A."/>
            <person name="Yoshinaga Y."/>
            <person name="Zwiers L.-H."/>
            <person name="Turgeon B."/>
            <person name="Goodwin S."/>
            <person name="Spatafora J."/>
            <person name="Crous P."/>
            <person name="Grigoriev I."/>
        </authorList>
    </citation>
    <scope>NUCLEOTIDE SEQUENCE</scope>
    <source>
        <strain evidence="3">CBS 161.51</strain>
    </source>
</reference>
<dbReference type="EMBL" id="ML976004">
    <property type="protein sequence ID" value="KAF1946339.1"/>
    <property type="molecule type" value="Genomic_DNA"/>
</dbReference>
<keyword evidence="1" id="KW-0677">Repeat</keyword>
<evidence type="ECO:0000256" key="1">
    <source>
        <dbReference type="ARBA" id="ARBA00022737"/>
    </source>
</evidence>